<keyword evidence="2" id="KW-0812">Transmembrane</keyword>
<feature type="transmembrane region" description="Helical" evidence="2">
    <location>
        <begin position="131"/>
        <end position="149"/>
    </location>
</feature>
<dbReference type="Proteomes" id="UP001226867">
    <property type="component" value="Unassembled WGS sequence"/>
</dbReference>
<feature type="domain" description="Cytoskeleton protein RodZ-like C-terminal" evidence="3">
    <location>
        <begin position="227"/>
        <end position="299"/>
    </location>
</feature>
<keyword evidence="2" id="KW-1133">Transmembrane helix</keyword>
<dbReference type="Gene3D" id="1.10.260.40">
    <property type="entry name" value="lambda repressor-like DNA-binding domains"/>
    <property type="match status" value="1"/>
</dbReference>
<dbReference type="Pfam" id="PF13413">
    <property type="entry name" value="HTH_25"/>
    <property type="match status" value="1"/>
</dbReference>
<dbReference type="InterPro" id="IPR050400">
    <property type="entry name" value="Bact_Cytoskel_RodZ"/>
</dbReference>
<dbReference type="PANTHER" id="PTHR34475">
    <property type="match status" value="1"/>
</dbReference>
<evidence type="ECO:0000313" key="4">
    <source>
        <dbReference type="EMBL" id="MDP9903024.1"/>
    </source>
</evidence>
<name>A0ABT9SF79_9BURK</name>
<feature type="region of interest" description="Disordered" evidence="1">
    <location>
        <begin position="1"/>
        <end position="23"/>
    </location>
</feature>
<feature type="region of interest" description="Disordered" evidence="1">
    <location>
        <begin position="165"/>
        <end position="188"/>
    </location>
</feature>
<evidence type="ECO:0000256" key="2">
    <source>
        <dbReference type="SAM" id="Phobius"/>
    </source>
</evidence>
<dbReference type="EMBL" id="JAUSRO010000029">
    <property type="protein sequence ID" value="MDP9903024.1"/>
    <property type="molecule type" value="Genomic_DNA"/>
</dbReference>
<dbReference type="RefSeq" id="WP_307692752.1">
    <property type="nucleotide sequence ID" value="NZ_JAUSRO010000029.1"/>
</dbReference>
<evidence type="ECO:0000259" key="3">
    <source>
        <dbReference type="Pfam" id="PF13464"/>
    </source>
</evidence>
<dbReference type="PANTHER" id="PTHR34475:SF1">
    <property type="entry name" value="CYTOSKELETON PROTEIN RODZ"/>
    <property type="match status" value="1"/>
</dbReference>
<dbReference type="InterPro" id="IPR025194">
    <property type="entry name" value="RodZ-like_C"/>
</dbReference>
<protein>
    <submittedName>
        <fullName evidence="4">Cytoskeleton protein RodZ</fullName>
    </submittedName>
</protein>
<keyword evidence="2" id="KW-0472">Membrane</keyword>
<accession>A0ABT9SF79</accession>
<evidence type="ECO:0000313" key="5">
    <source>
        <dbReference type="Proteomes" id="UP001226867"/>
    </source>
</evidence>
<proteinExistence type="predicted"/>
<reference evidence="4 5" key="1">
    <citation type="submission" date="2023-07" db="EMBL/GenBank/DDBJ databases">
        <title>Sorghum-associated microbial communities from plants grown in Nebraska, USA.</title>
        <authorList>
            <person name="Schachtman D."/>
        </authorList>
    </citation>
    <scope>NUCLEOTIDE SEQUENCE [LARGE SCALE GENOMIC DNA]</scope>
    <source>
        <strain evidence="4 5">DS1607</strain>
    </source>
</reference>
<organism evidence="4 5">
    <name type="scientific">Variovorax ginsengisoli</name>
    <dbReference type="NCBI Taxonomy" id="363844"/>
    <lineage>
        <taxon>Bacteria</taxon>
        <taxon>Pseudomonadati</taxon>
        <taxon>Pseudomonadota</taxon>
        <taxon>Betaproteobacteria</taxon>
        <taxon>Burkholderiales</taxon>
        <taxon>Comamonadaceae</taxon>
        <taxon>Variovorax</taxon>
    </lineage>
</organism>
<sequence length="302" mass="30672">MIERASEFAASSEQPTVAGDTQPLTAGDMLRQAREAHGLQIDVVAAALKVPVKKLQSLEDDDIAALPDPVFARALAASVARALHIDPAPVLAKLPGAVRPGLADADQTISSHIRSGAPRSGRGASWQPSRAVWIFVALLLVGAAALLWLPSSVFERLGATVSRITSSQDKASSTGGLPPGEAPPPGTVVEPAVAAVEPSAPPAPAAPAATEPAAPAAAVPASSDAVVFVAREDSWVTVTEAGGKQLLRRTIKAGETVGLSGKLPLSVVVGRASGMSVQVQGKPFDLASVTKSGGVARFEVKP</sequence>
<comment type="caution">
    <text evidence="4">The sequence shown here is derived from an EMBL/GenBank/DDBJ whole genome shotgun (WGS) entry which is preliminary data.</text>
</comment>
<dbReference type="Pfam" id="PF13464">
    <property type="entry name" value="RodZ_C"/>
    <property type="match status" value="1"/>
</dbReference>
<gene>
    <name evidence="4" type="ORF">J2W36_005305</name>
</gene>
<evidence type="ECO:0000256" key="1">
    <source>
        <dbReference type="SAM" id="MobiDB-lite"/>
    </source>
</evidence>
<dbReference type="InterPro" id="IPR010982">
    <property type="entry name" value="Lambda_DNA-bd_dom_sf"/>
</dbReference>
<keyword evidence="5" id="KW-1185">Reference proteome</keyword>
<feature type="compositionally biased region" description="Polar residues" evidence="1">
    <location>
        <begin position="165"/>
        <end position="175"/>
    </location>
</feature>